<sequence>MGTVRDKKRQQAKKFKRLPQGANGGVELLLIQSVEHLGKQGEVVEVKPGYAMNYLLPQGLATLATDHHKRMVEKHRAKLLEIEKARIADILTLSETLGKQSLTIEANANDEGHLYGSVGAPEIAAALKQANFNITTDQIRLDGPLKELGLYTIRIHLHKDVDSEVKVWVVPTVTEDDA</sequence>
<gene>
    <name evidence="7 9" type="primary">rplI</name>
    <name evidence="9" type="ORF">Pla8534_05120</name>
</gene>
<dbReference type="GO" id="GO:0003735">
    <property type="term" value="F:structural constituent of ribosome"/>
    <property type="evidence" value="ECO:0007669"/>
    <property type="project" value="InterPro"/>
</dbReference>
<feature type="domain" description="Ribosomal protein L9" evidence="8">
    <location>
        <begin position="38"/>
        <end position="65"/>
    </location>
</feature>
<dbReference type="HAMAP" id="MF_00503">
    <property type="entry name" value="Ribosomal_bL9"/>
    <property type="match status" value="1"/>
</dbReference>
<evidence type="ECO:0000313" key="9">
    <source>
        <dbReference type="EMBL" id="QDU92763.1"/>
    </source>
</evidence>
<dbReference type="KEGG" id="lcre:Pla8534_05120"/>
<dbReference type="FunFam" id="3.40.5.10:FF:000003">
    <property type="entry name" value="50S ribosomal protein L9"/>
    <property type="match status" value="1"/>
</dbReference>
<comment type="function">
    <text evidence="7">Binds to the 23S rRNA.</text>
</comment>
<organism evidence="9 10">
    <name type="scientific">Lignipirellula cremea</name>
    <dbReference type="NCBI Taxonomy" id="2528010"/>
    <lineage>
        <taxon>Bacteria</taxon>
        <taxon>Pseudomonadati</taxon>
        <taxon>Planctomycetota</taxon>
        <taxon>Planctomycetia</taxon>
        <taxon>Pirellulales</taxon>
        <taxon>Pirellulaceae</taxon>
        <taxon>Lignipirellula</taxon>
    </lineage>
</organism>
<dbReference type="GO" id="GO:0019843">
    <property type="term" value="F:rRNA binding"/>
    <property type="evidence" value="ECO:0007669"/>
    <property type="project" value="UniProtKB-UniRule"/>
</dbReference>
<dbReference type="SUPFAM" id="SSF55658">
    <property type="entry name" value="L9 N-domain-like"/>
    <property type="match status" value="1"/>
</dbReference>
<dbReference type="AlphaFoldDB" id="A0A518DLR6"/>
<dbReference type="EMBL" id="CP036433">
    <property type="protein sequence ID" value="QDU92763.1"/>
    <property type="molecule type" value="Genomic_DNA"/>
</dbReference>
<dbReference type="InterPro" id="IPR020594">
    <property type="entry name" value="Ribosomal_bL9_bac/chp"/>
</dbReference>
<dbReference type="Gene3D" id="3.40.5.10">
    <property type="entry name" value="Ribosomal protein L9, N-terminal domain"/>
    <property type="match status" value="1"/>
</dbReference>
<keyword evidence="2 7" id="KW-0699">rRNA-binding</keyword>
<dbReference type="InterPro" id="IPR020070">
    <property type="entry name" value="Ribosomal_bL9_N"/>
</dbReference>
<evidence type="ECO:0000256" key="2">
    <source>
        <dbReference type="ARBA" id="ARBA00022730"/>
    </source>
</evidence>
<dbReference type="GO" id="GO:0006412">
    <property type="term" value="P:translation"/>
    <property type="evidence" value="ECO:0007669"/>
    <property type="project" value="UniProtKB-UniRule"/>
</dbReference>
<name>A0A518DLR6_9BACT</name>
<dbReference type="RefSeq" id="WP_145048999.1">
    <property type="nucleotide sequence ID" value="NZ_CP036433.1"/>
</dbReference>
<protein>
    <recommendedName>
        <fullName evidence="6 7">Large ribosomal subunit protein bL9</fullName>
    </recommendedName>
</protein>
<dbReference type="PROSITE" id="PS00651">
    <property type="entry name" value="RIBOSOMAL_L9"/>
    <property type="match status" value="1"/>
</dbReference>
<dbReference type="Proteomes" id="UP000317648">
    <property type="component" value="Chromosome"/>
</dbReference>
<dbReference type="InterPro" id="IPR009027">
    <property type="entry name" value="Ribosomal_bL9/RNase_H1_N"/>
</dbReference>
<comment type="similarity">
    <text evidence="1 7">Belongs to the bacterial ribosomal protein bL9 family.</text>
</comment>
<dbReference type="InterPro" id="IPR000244">
    <property type="entry name" value="Ribosomal_bL9"/>
</dbReference>
<dbReference type="SUPFAM" id="SSF55653">
    <property type="entry name" value="Ribosomal protein L9 C-domain"/>
    <property type="match status" value="1"/>
</dbReference>
<dbReference type="InterPro" id="IPR036791">
    <property type="entry name" value="Ribosomal_bL9_C_sf"/>
</dbReference>
<dbReference type="InterPro" id="IPR036935">
    <property type="entry name" value="Ribosomal_bL9_N_sf"/>
</dbReference>
<accession>A0A518DLR6</accession>
<evidence type="ECO:0000256" key="6">
    <source>
        <dbReference type="ARBA" id="ARBA00035292"/>
    </source>
</evidence>
<keyword evidence="3 7" id="KW-0694">RNA-binding</keyword>
<keyword evidence="4 7" id="KW-0689">Ribosomal protein</keyword>
<evidence type="ECO:0000256" key="4">
    <source>
        <dbReference type="ARBA" id="ARBA00022980"/>
    </source>
</evidence>
<dbReference type="GO" id="GO:0005840">
    <property type="term" value="C:ribosome"/>
    <property type="evidence" value="ECO:0007669"/>
    <property type="project" value="UniProtKB-KW"/>
</dbReference>
<dbReference type="OrthoDB" id="9788336at2"/>
<dbReference type="InterPro" id="IPR020069">
    <property type="entry name" value="Ribosomal_bL9_C"/>
</dbReference>
<dbReference type="Pfam" id="PF01281">
    <property type="entry name" value="Ribosomal_L9_N"/>
    <property type="match status" value="1"/>
</dbReference>
<evidence type="ECO:0000256" key="5">
    <source>
        <dbReference type="ARBA" id="ARBA00023274"/>
    </source>
</evidence>
<evidence type="ECO:0000256" key="1">
    <source>
        <dbReference type="ARBA" id="ARBA00010605"/>
    </source>
</evidence>
<keyword evidence="10" id="KW-1185">Reference proteome</keyword>
<evidence type="ECO:0000256" key="3">
    <source>
        <dbReference type="ARBA" id="ARBA00022884"/>
    </source>
</evidence>
<reference evidence="9 10" key="1">
    <citation type="submission" date="2019-02" db="EMBL/GenBank/DDBJ databases">
        <title>Deep-cultivation of Planctomycetes and their phenomic and genomic characterization uncovers novel biology.</title>
        <authorList>
            <person name="Wiegand S."/>
            <person name="Jogler M."/>
            <person name="Boedeker C."/>
            <person name="Pinto D."/>
            <person name="Vollmers J."/>
            <person name="Rivas-Marin E."/>
            <person name="Kohn T."/>
            <person name="Peeters S.H."/>
            <person name="Heuer A."/>
            <person name="Rast P."/>
            <person name="Oberbeckmann S."/>
            <person name="Bunk B."/>
            <person name="Jeske O."/>
            <person name="Meyerdierks A."/>
            <person name="Storesund J.E."/>
            <person name="Kallscheuer N."/>
            <person name="Luecker S."/>
            <person name="Lage O.M."/>
            <person name="Pohl T."/>
            <person name="Merkel B.J."/>
            <person name="Hornburger P."/>
            <person name="Mueller R.-W."/>
            <person name="Bruemmer F."/>
            <person name="Labrenz M."/>
            <person name="Spormann A.M."/>
            <person name="Op den Camp H."/>
            <person name="Overmann J."/>
            <person name="Amann R."/>
            <person name="Jetten M.S.M."/>
            <person name="Mascher T."/>
            <person name="Medema M.H."/>
            <person name="Devos D.P."/>
            <person name="Kaster A.-K."/>
            <person name="Ovreas L."/>
            <person name="Rohde M."/>
            <person name="Galperin M.Y."/>
            <person name="Jogler C."/>
        </authorList>
    </citation>
    <scope>NUCLEOTIDE SEQUENCE [LARGE SCALE GENOMIC DNA]</scope>
    <source>
        <strain evidence="9 10">Pla85_3_4</strain>
    </source>
</reference>
<keyword evidence="5 7" id="KW-0687">Ribonucleoprotein</keyword>
<dbReference type="Gene3D" id="3.10.430.100">
    <property type="entry name" value="Ribosomal protein L9, C-terminal domain"/>
    <property type="match status" value="1"/>
</dbReference>
<evidence type="ECO:0000313" key="10">
    <source>
        <dbReference type="Proteomes" id="UP000317648"/>
    </source>
</evidence>
<dbReference type="NCBIfam" id="TIGR00158">
    <property type="entry name" value="L9"/>
    <property type="match status" value="1"/>
</dbReference>
<proteinExistence type="inferred from homology"/>
<evidence type="ECO:0000259" key="8">
    <source>
        <dbReference type="PROSITE" id="PS00651"/>
    </source>
</evidence>
<evidence type="ECO:0000256" key="7">
    <source>
        <dbReference type="HAMAP-Rule" id="MF_00503"/>
    </source>
</evidence>
<dbReference type="Pfam" id="PF03948">
    <property type="entry name" value="Ribosomal_L9_C"/>
    <property type="match status" value="1"/>
</dbReference>
<dbReference type="PANTHER" id="PTHR21368">
    <property type="entry name" value="50S RIBOSOMAL PROTEIN L9"/>
    <property type="match status" value="1"/>
</dbReference>
<dbReference type="GO" id="GO:1990904">
    <property type="term" value="C:ribonucleoprotein complex"/>
    <property type="evidence" value="ECO:0007669"/>
    <property type="project" value="UniProtKB-KW"/>
</dbReference>